<evidence type="ECO:0000256" key="6">
    <source>
        <dbReference type="ARBA" id="ARBA00023065"/>
    </source>
</evidence>
<dbReference type="InterPro" id="IPR003439">
    <property type="entry name" value="ABC_transporter-like_ATP-bd"/>
</dbReference>
<evidence type="ECO:0000256" key="7">
    <source>
        <dbReference type="SAM" id="MobiDB-lite"/>
    </source>
</evidence>
<dbReference type="OrthoDB" id="9806726at2"/>
<dbReference type="SUPFAM" id="SSF52540">
    <property type="entry name" value="P-loop containing nucleoside triphosphate hydrolases"/>
    <property type="match status" value="1"/>
</dbReference>
<keyword evidence="10" id="KW-1185">Reference proteome</keyword>
<gene>
    <name evidence="9" type="ORF">FJU11_17190</name>
</gene>
<dbReference type="Pfam" id="PF00005">
    <property type="entry name" value="ABC_tran"/>
    <property type="match status" value="1"/>
</dbReference>
<dbReference type="Proteomes" id="UP000320314">
    <property type="component" value="Unassembled WGS sequence"/>
</dbReference>
<evidence type="ECO:0000256" key="1">
    <source>
        <dbReference type="ARBA" id="ARBA00005417"/>
    </source>
</evidence>
<dbReference type="PROSITE" id="PS00211">
    <property type="entry name" value="ABC_TRANSPORTER_1"/>
    <property type="match status" value="1"/>
</dbReference>
<keyword evidence="6" id="KW-0406">Ion transport</keyword>
<feature type="domain" description="ABC transporter" evidence="8">
    <location>
        <begin position="18"/>
        <end position="263"/>
    </location>
</feature>
<keyword evidence="5" id="KW-0864">Zinc transport</keyword>
<dbReference type="GO" id="GO:0016887">
    <property type="term" value="F:ATP hydrolysis activity"/>
    <property type="evidence" value="ECO:0007669"/>
    <property type="project" value="InterPro"/>
</dbReference>
<dbReference type="EMBL" id="VHLH01000044">
    <property type="protein sequence ID" value="TPW25899.1"/>
    <property type="molecule type" value="Genomic_DNA"/>
</dbReference>
<accession>A0A506TZZ5</accession>
<protein>
    <submittedName>
        <fullName evidence="9">ATP-binding cassette domain-containing protein</fullName>
    </submittedName>
</protein>
<dbReference type="AlphaFoldDB" id="A0A506TZZ5"/>
<evidence type="ECO:0000313" key="9">
    <source>
        <dbReference type="EMBL" id="TPW25899.1"/>
    </source>
</evidence>
<dbReference type="Gene3D" id="3.40.50.300">
    <property type="entry name" value="P-loop containing nucleotide triphosphate hydrolases"/>
    <property type="match status" value="1"/>
</dbReference>
<dbReference type="PANTHER" id="PTHR42734:SF5">
    <property type="entry name" value="IRON TRANSPORT SYSTEM ATP-BINDING PROTEIN HI_0361-RELATED"/>
    <property type="match status" value="1"/>
</dbReference>
<feature type="region of interest" description="Disordered" evidence="7">
    <location>
        <begin position="1"/>
        <end position="25"/>
    </location>
</feature>
<dbReference type="GO" id="GO:0005524">
    <property type="term" value="F:ATP binding"/>
    <property type="evidence" value="ECO:0007669"/>
    <property type="project" value="UniProtKB-KW"/>
</dbReference>
<sequence length="292" mass="31166">MQPGRSSSSTRSRRPSTVRPEDAEGAKPAIAVAGLAAGRGRMPAFRDVTFTVPPASLTVLVGPNGAGKTTLFEALLGLLRPQAGSVRILGRAPREARRYVGLVPQSARLAHEHQLAGREFVAAAFRARRLGLPLARRETALAVGEALAAVEAQDLADRRLGTLSGGQRRRLLFAQALVNRPEILLMDEPLAELDPAAQRTVVGLAARLRDRFGLTIVFSTHDVNPLIGIAERVLYLAGGRGVIGPIEEVVTGEVLTKLYGVPMEVFEARGRRFVVQDDAVMAAAPEEVAAAR</sequence>
<evidence type="ECO:0000256" key="5">
    <source>
        <dbReference type="ARBA" id="ARBA00022906"/>
    </source>
</evidence>
<evidence type="ECO:0000256" key="3">
    <source>
        <dbReference type="ARBA" id="ARBA00022741"/>
    </source>
</evidence>
<keyword evidence="2" id="KW-0813">Transport</keyword>
<dbReference type="PANTHER" id="PTHR42734">
    <property type="entry name" value="METAL TRANSPORT SYSTEM ATP-BINDING PROTEIN TM_0124-RELATED"/>
    <property type="match status" value="1"/>
</dbReference>
<proteinExistence type="inferred from homology"/>
<dbReference type="PROSITE" id="PS50893">
    <property type="entry name" value="ABC_TRANSPORTER_2"/>
    <property type="match status" value="1"/>
</dbReference>
<dbReference type="InterPro" id="IPR027417">
    <property type="entry name" value="P-loop_NTPase"/>
</dbReference>
<dbReference type="GO" id="GO:0006829">
    <property type="term" value="P:zinc ion transport"/>
    <property type="evidence" value="ECO:0007669"/>
    <property type="project" value="UniProtKB-KW"/>
</dbReference>
<reference evidence="9 10" key="1">
    <citation type="submission" date="2019-06" db="EMBL/GenBank/DDBJ databases">
        <authorList>
            <person name="Li M."/>
        </authorList>
    </citation>
    <scope>NUCLEOTIDE SEQUENCE [LARGE SCALE GENOMIC DNA]</scope>
    <source>
        <strain evidence="9 10">BGMRC6574</strain>
    </source>
</reference>
<evidence type="ECO:0000256" key="4">
    <source>
        <dbReference type="ARBA" id="ARBA00022840"/>
    </source>
</evidence>
<organism evidence="9 10">
    <name type="scientific">Pararhizobium mangrovi</name>
    <dbReference type="NCBI Taxonomy" id="2590452"/>
    <lineage>
        <taxon>Bacteria</taxon>
        <taxon>Pseudomonadati</taxon>
        <taxon>Pseudomonadota</taxon>
        <taxon>Alphaproteobacteria</taxon>
        <taxon>Hyphomicrobiales</taxon>
        <taxon>Rhizobiaceae</taxon>
        <taxon>Rhizobium/Agrobacterium group</taxon>
        <taxon>Pararhizobium</taxon>
    </lineage>
</organism>
<dbReference type="InterPro" id="IPR050153">
    <property type="entry name" value="Metal_Ion_Import_ABC"/>
</dbReference>
<dbReference type="InterPro" id="IPR003593">
    <property type="entry name" value="AAA+_ATPase"/>
</dbReference>
<comment type="caution">
    <text evidence="9">The sequence shown here is derived from an EMBL/GenBank/DDBJ whole genome shotgun (WGS) entry which is preliminary data.</text>
</comment>
<keyword evidence="4 9" id="KW-0067">ATP-binding</keyword>
<evidence type="ECO:0000256" key="2">
    <source>
        <dbReference type="ARBA" id="ARBA00022448"/>
    </source>
</evidence>
<dbReference type="SMART" id="SM00382">
    <property type="entry name" value="AAA"/>
    <property type="match status" value="1"/>
</dbReference>
<evidence type="ECO:0000259" key="8">
    <source>
        <dbReference type="PROSITE" id="PS50893"/>
    </source>
</evidence>
<keyword evidence="5" id="KW-0862">Zinc</keyword>
<name>A0A506TZZ5_9HYPH</name>
<keyword evidence="3" id="KW-0547">Nucleotide-binding</keyword>
<comment type="similarity">
    <text evidence="1">Belongs to the ABC transporter superfamily.</text>
</comment>
<feature type="compositionally biased region" description="Low complexity" evidence="7">
    <location>
        <begin position="1"/>
        <end position="10"/>
    </location>
</feature>
<dbReference type="InterPro" id="IPR017871">
    <property type="entry name" value="ABC_transporter-like_CS"/>
</dbReference>
<evidence type="ECO:0000313" key="10">
    <source>
        <dbReference type="Proteomes" id="UP000320314"/>
    </source>
</evidence>